<feature type="domain" description="Methyltransferase" evidence="3">
    <location>
        <begin position="47"/>
        <end position="145"/>
    </location>
</feature>
<dbReference type="InterPro" id="IPR029063">
    <property type="entry name" value="SAM-dependent_MTases_sf"/>
</dbReference>
<protein>
    <submittedName>
        <fullName evidence="4">Methyltransferase</fullName>
    </submittedName>
</protein>
<comment type="caution">
    <text evidence="4">The sequence shown here is derived from an EMBL/GenBank/DDBJ whole genome shotgun (WGS) entry which is preliminary data.</text>
</comment>
<evidence type="ECO:0000256" key="2">
    <source>
        <dbReference type="ARBA" id="ARBA00022679"/>
    </source>
</evidence>
<dbReference type="PANTHER" id="PTHR43861">
    <property type="entry name" value="TRANS-ACONITATE 2-METHYLTRANSFERASE-RELATED"/>
    <property type="match status" value="1"/>
</dbReference>
<keyword evidence="1 4" id="KW-0489">Methyltransferase</keyword>
<organism evidence="4 5">
    <name type="scientific">Pseudolactococcus insecticola</name>
    <dbReference type="NCBI Taxonomy" id="2709158"/>
    <lineage>
        <taxon>Bacteria</taxon>
        <taxon>Bacillati</taxon>
        <taxon>Bacillota</taxon>
        <taxon>Bacilli</taxon>
        <taxon>Lactobacillales</taxon>
        <taxon>Streptococcaceae</taxon>
        <taxon>Pseudolactococcus</taxon>
    </lineage>
</organism>
<dbReference type="Pfam" id="PF13649">
    <property type="entry name" value="Methyltransf_25"/>
    <property type="match status" value="1"/>
</dbReference>
<dbReference type="PANTHER" id="PTHR43861:SF1">
    <property type="entry name" value="TRANS-ACONITATE 2-METHYLTRANSFERASE"/>
    <property type="match status" value="1"/>
</dbReference>
<evidence type="ECO:0000259" key="3">
    <source>
        <dbReference type="Pfam" id="PF13649"/>
    </source>
</evidence>
<dbReference type="GO" id="GO:0032259">
    <property type="term" value="P:methylation"/>
    <property type="evidence" value="ECO:0007669"/>
    <property type="project" value="UniProtKB-KW"/>
</dbReference>
<name>A0A6A0B4W9_9LACT</name>
<accession>A0A6A0B4W9</accession>
<dbReference type="AlphaFoldDB" id="A0A6A0B4W9"/>
<dbReference type="Gene3D" id="3.40.50.150">
    <property type="entry name" value="Vaccinia Virus protein VP39"/>
    <property type="match status" value="1"/>
</dbReference>
<evidence type="ECO:0000256" key="1">
    <source>
        <dbReference type="ARBA" id="ARBA00022603"/>
    </source>
</evidence>
<keyword evidence="5" id="KW-1185">Reference proteome</keyword>
<reference evidence="4 5" key="1">
    <citation type="submission" date="2020-02" db="EMBL/GenBank/DDBJ databases">
        <title>Draft genome sequence of Lactococcus sp. Hs20B0-1.</title>
        <authorList>
            <person name="Noda S."/>
            <person name="Yuki M."/>
            <person name="Ohkuma M."/>
        </authorList>
    </citation>
    <scope>NUCLEOTIDE SEQUENCE [LARGE SCALE GENOMIC DNA]</scope>
    <source>
        <strain evidence="4 5">Hs20B0-1</strain>
    </source>
</reference>
<dbReference type="CDD" id="cd02440">
    <property type="entry name" value="AdoMet_MTases"/>
    <property type="match status" value="1"/>
</dbReference>
<dbReference type="RefSeq" id="WP_172355953.1">
    <property type="nucleotide sequence ID" value="NZ_BLLH01000003.1"/>
</dbReference>
<keyword evidence="2 4" id="KW-0808">Transferase</keyword>
<sequence length="260" mass="29649">MTDNYQYHEFARVYDTVMDDTLYTAWHDFSRRHFSLGTPDKPKTQTILELACGTGKLSVQFARDGYDVTGLDLSEEMLTIAYNRALDELDEATGIGFIEGDMRDLSDVGSYDAVTCYSDSVCYMPDQEAVQQVFDGVYNALNASGIFMFDVHSIHQIDDVFPGYSYHENEDDFAFIWDSFSGDKPHSITHELTFFVADSDNDGKFERRDEVHDERTYSIDNYLTMLDNAGFVASKVYADFTDEPATETGDNARWFFVAQK</sequence>
<proteinExistence type="predicted"/>
<dbReference type="GO" id="GO:0008168">
    <property type="term" value="F:methyltransferase activity"/>
    <property type="evidence" value="ECO:0007669"/>
    <property type="project" value="UniProtKB-KW"/>
</dbReference>
<dbReference type="EMBL" id="BLLH01000003">
    <property type="protein sequence ID" value="GFH40429.1"/>
    <property type="molecule type" value="Genomic_DNA"/>
</dbReference>
<evidence type="ECO:0000313" key="5">
    <source>
        <dbReference type="Proteomes" id="UP000475928"/>
    </source>
</evidence>
<dbReference type="Gene3D" id="2.20.25.110">
    <property type="entry name" value="S-adenosyl-L-methionine-dependent methyltransferases"/>
    <property type="match status" value="1"/>
</dbReference>
<dbReference type="Proteomes" id="UP000475928">
    <property type="component" value="Unassembled WGS sequence"/>
</dbReference>
<evidence type="ECO:0000313" key="4">
    <source>
        <dbReference type="EMBL" id="GFH40429.1"/>
    </source>
</evidence>
<gene>
    <name evidence="4" type="ORF">Hs20B_08270</name>
</gene>
<dbReference type="SUPFAM" id="SSF53335">
    <property type="entry name" value="S-adenosyl-L-methionine-dependent methyltransferases"/>
    <property type="match status" value="1"/>
</dbReference>
<dbReference type="InterPro" id="IPR041698">
    <property type="entry name" value="Methyltransf_25"/>
</dbReference>